<dbReference type="AlphaFoldDB" id="A0A5C7FKI6"/>
<dbReference type="OrthoDB" id="2453202at2"/>
<sequence length="87" mass="10147">MKEWKSLVEQAKMGDEESKMHIINMLEPKINKSLLQTKPQERADLKQELVVKTLSVIQSFDTRSVPGFWRFMYEIENNAPRPKAAGR</sequence>
<dbReference type="Proteomes" id="UP000321816">
    <property type="component" value="Chromosome"/>
</dbReference>
<accession>A0A5C7FKI6</accession>
<keyword evidence="3" id="KW-1185">Reference proteome</keyword>
<dbReference type="RefSeq" id="WP_147802594.1">
    <property type="nucleotide sequence ID" value="NZ_CP144914.1"/>
</dbReference>
<gene>
    <name evidence="2" type="ORF">FTX54_016345</name>
</gene>
<dbReference type="InterPro" id="IPR024760">
    <property type="entry name" value="HTH_dom_conjug_TS-like"/>
</dbReference>
<dbReference type="EMBL" id="CP144914">
    <property type="protein sequence ID" value="WWD79940.1"/>
    <property type="molecule type" value="Genomic_DNA"/>
</dbReference>
<organism evidence="2 3">
    <name type="scientific">Alkalicoccus halolimnae</name>
    <dbReference type="NCBI Taxonomy" id="1667239"/>
    <lineage>
        <taxon>Bacteria</taxon>
        <taxon>Bacillati</taxon>
        <taxon>Bacillota</taxon>
        <taxon>Bacilli</taxon>
        <taxon>Bacillales</taxon>
        <taxon>Bacillaceae</taxon>
        <taxon>Alkalicoccus</taxon>
    </lineage>
</organism>
<evidence type="ECO:0000313" key="2">
    <source>
        <dbReference type="EMBL" id="WWD79940.1"/>
    </source>
</evidence>
<evidence type="ECO:0000313" key="3">
    <source>
        <dbReference type="Proteomes" id="UP000321816"/>
    </source>
</evidence>
<dbReference type="KEGG" id="ahal:FTX54_016345"/>
<dbReference type="Pfam" id="PF12645">
    <property type="entry name" value="HTH_16"/>
    <property type="match status" value="1"/>
</dbReference>
<feature type="domain" description="Helix-turn-helix conjugative transposon-like" evidence="1">
    <location>
        <begin position="6"/>
        <end position="61"/>
    </location>
</feature>
<reference evidence="2 3" key="1">
    <citation type="submission" date="2024-01" db="EMBL/GenBank/DDBJ databases">
        <title>Complete Genome Sequence of Alkalicoccus halolimnae BZ-SZ-XJ29T, a Moderately Halophilic Bacterium Isolated from a Salt Lake.</title>
        <authorList>
            <person name="Zhao B."/>
        </authorList>
    </citation>
    <scope>NUCLEOTIDE SEQUENCE [LARGE SCALE GENOMIC DNA]</scope>
    <source>
        <strain evidence="2 3">BZ-SZ-XJ29</strain>
    </source>
</reference>
<evidence type="ECO:0000259" key="1">
    <source>
        <dbReference type="Pfam" id="PF12645"/>
    </source>
</evidence>
<name>A0A5C7FKI6_9BACI</name>
<proteinExistence type="predicted"/>
<protein>
    <submittedName>
        <fullName evidence="2">Helix-turn-helix domain-containing protein</fullName>
    </submittedName>
</protein>